<protein>
    <recommendedName>
        <fullName evidence="1">non-specific serine/threonine protein kinase</fullName>
        <ecNumber evidence="1">2.7.11.1</ecNumber>
    </recommendedName>
</protein>
<evidence type="ECO:0000256" key="1">
    <source>
        <dbReference type="ARBA" id="ARBA00012513"/>
    </source>
</evidence>
<evidence type="ECO:0000259" key="9">
    <source>
        <dbReference type="Pfam" id="PF01163"/>
    </source>
</evidence>
<keyword evidence="3" id="KW-0808">Transferase</keyword>
<comment type="catalytic activity">
    <reaction evidence="7">
        <text>L-threonyl-[protein] + ATP = O-phospho-L-threonyl-[protein] + ADP + H(+)</text>
        <dbReference type="Rhea" id="RHEA:46608"/>
        <dbReference type="Rhea" id="RHEA-COMP:11060"/>
        <dbReference type="Rhea" id="RHEA-COMP:11605"/>
        <dbReference type="ChEBI" id="CHEBI:15378"/>
        <dbReference type="ChEBI" id="CHEBI:30013"/>
        <dbReference type="ChEBI" id="CHEBI:30616"/>
        <dbReference type="ChEBI" id="CHEBI:61977"/>
        <dbReference type="ChEBI" id="CHEBI:456216"/>
        <dbReference type="EC" id="2.7.11.1"/>
    </reaction>
</comment>
<evidence type="ECO:0000256" key="3">
    <source>
        <dbReference type="ARBA" id="ARBA00022679"/>
    </source>
</evidence>
<dbReference type="InterPro" id="IPR008266">
    <property type="entry name" value="Tyr_kinase_AS"/>
</dbReference>
<proteinExistence type="predicted"/>
<evidence type="ECO:0000256" key="7">
    <source>
        <dbReference type="ARBA" id="ARBA00047899"/>
    </source>
</evidence>
<evidence type="ECO:0000256" key="4">
    <source>
        <dbReference type="ARBA" id="ARBA00022741"/>
    </source>
</evidence>
<dbReference type="PROSITE" id="PS51257">
    <property type="entry name" value="PROKAR_LIPOPROTEIN"/>
    <property type="match status" value="1"/>
</dbReference>
<keyword evidence="2" id="KW-0723">Serine/threonine-protein kinase</keyword>
<dbReference type="EC" id="2.7.11.1" evidence="1"/>
<sequence>MRSKADVVRYGDEQLVFYVNHALYACFGNKIDHQPDGPAQEWYMLVHGKTVLAKIRKTTKNDAVQHPLLPDQETRLRVLKYTFEAETSVLWNAEVLHGDLSPRNVMVQPDGSVVIIYFNQAVVYQFHYQPHPKYDEGAHPLPPSLIERY</sequence>
<dbReference type="Gene3D" id="1.10.510.10">
    <property type="entry name" value="Transferase(Phosphotransferase) domain 1"/>
    <property type="match status" value="1"/>
</dbReference>
<dbReference type="InterPro" id="IPR011009">
    <property type="entry name" value="Kinase-like_dom_sf"/>
</dbReference>
<dbReference type="OrthoDB" id="4564822at2759"/>
<keyword evidence="11" id="KW-1185">Reference proteome</keyword>
<accession>A0A175VWB2</accession>
<evidence type="ECO:0000256" key="2">
    <source>
        <dbReference type="ARBA" id="ARBA00022527"/>
    </source>
</evidence>
<keyword evidence="5 10" id="KW-0418">Kinase</keyword>
<organism evidence="10 11">
    <name type="scientific">Madurella mycetomatis</name>
    <dbReference type="NCBI Taxonomy" id="100816"/>
    <lineage>
        <taxon>Eukaryota</taxon>
        <taxon>Fungi</taxon>
        <taxon>Dikarya</taxon>
        <taxon>Ascomycota</taxon>
        <taxon>Pezizomycotina</taxon>
        <taxon>Sordariomycetes</taxon>
        <taxon>Sordariomycetidae</taxon>
        <taxon>Sordariales</taxon>
        <taxon>Sordariales incertae sedis</taxon>
        <taxon>Madurella</taxon>
    </lineage>
</organism>
<feature type="domain" description="RIO-type" evidence="9">
    <location>
        <begin position="62"/>
        <end position="125"/>
    </location>
</feature>
<evidence type="ECO:0000256" key="5">
    <source>
        <dbReference type="ARBA" id="ARBA00022777"/>
    </source>
</evidence>
<dbReference type="GO" id="GO:0005524">
    <property type="term" value="F:ATP binding"/>
    <property type="evidence" value="ECO:0007669"/>
    <property type="project" value="UniProtKB-KW"/>
</dbReference>
<dbReference type="GO" id="GO:0004674">
    <property type="term" value="F:protein serine/threonine kinase activity"/>
    <property type="evidence" value="ECO:0007669"/>
    <property type="project" value="UniProtKB-KW"/>
</dbReference>
<evidence type="ECO:0000313" key="11">
    <source>
        <dbReference type="Proteomes" id="UP000078237"/>
    </source>
</evidence>
<keyword evidence="6" id="KW-0067">ATP-binding</keyword>
<evidence type="ECO:0000256" key="8">
    <source>
        <dbReference type="ARBA" id="ARBA00048679"/>
    </source>
</evidence>
<dbReference type="EMBL" id="LCTW02000269">
    <property type="protein sequence ID" value="KXX75459.1"/>
    <property type="molecule type" value="Genomic_DNA"/>
</dbReference>
<evidence type="ECO:0000256" key="6">
    <source>
        <dbReference type="ARBA" id="ARBA00022840"/>
    </source>
</evidence>
<gene>
    <name evidence="10" type="ORF">MMYC01_208590</name>
</gene>
<dbReference type="Proteomes" id="UP000078237">
    <property type="component" value="Unassembled WGS sequence"/>
</dbReference>
<dbReference type="PROSITE" id="PS00109">
    <property type="entry name" value="PROTEIN_KINASE_TYR"/>
    <property type="match status" value="1"/>
</dbReference>
<dbReference type="AlphaFoldDB" id="A0A175VWB2"/>
<reference evidence="10 11" key="1">
    <citation type="journal article" date="2016" name="Genome Announc.">
        <title>Genome Sequence of Madurella mycetomatis mm55, Isolated from a Human Mycetoma Case in Sudan.</title>
        <authorList>
            <person name="Smit S."/>
            <person name="Derks M.F."/>
            <person name="Bervoets S."/>
            <person name="Fahal A."/>
            <person name="van Leeuwen W."/>
            <person name="van Belkum A."/>
            <person name="van de Sande W.W."/>
        </authorList>
    </citation>
    <scope>NUCLEOTIDE SEQUENCE [LARGE SCALE GENOMIC DNA]</scope>
    <source>
        <strain evidence="11">mm55</strain>
    </source>
</reference>
<comment type="catalytic activity">
    <reaction evidence="8">
        <text>L-seryl-[protein] + ATP = O-phospho-L-seryl-[protein] + ADP + H(+)</text>
        <dbReference type="Rhea" id="RHEA:17989"/>
        <dbReference type="Rhea" id="RHEA-COMP:9863"/>
        <dbReference type="Rhea" id="RHEA-COMP:11604"/>
        <dbReference type="ChEBI" id="CHEBI:15378"/>
        <dbReference type="ChEBI" id="CHEBI:29999"/>
        <dbReference type="ChEBI" id="CHEBI:30616"/>
        <dbReference type="ChEBI" id="CHEBI:83421"/>
        <dbReference type="ChEBI" id="CHEBI:456216"/>
        <dbReference type="EC" id="2.7.11.1"/>
    </reaction>
</comment>
<dbReference type="InterPro" id="IPR018934">
    <property type="entry name" value="RIO_dom"/>
</dbReference>
<comment type="caution">
    <text evidence="10">The sequence shown here is derived from an EMBL/GenBank/DDBJ whole genome shotgun (WGS) entry which is preliminary data.</text>
</comment>
<name>A0A175VWB2_9PEZI</name>
<evidence type="ECO:0000313" key="10">
    <source>
        <dbReference type="EMBL" id="KXX75459.1"/>
    </source>
</evidence>
<dbReference type="Pfam" id="PF01163">
    <property type="entry name" value="RIO1"/>
    <property type="match status" value="1"/>
</dbReference>
<dbReference type="VEuPathDB" id="FungiDB:MMYC01_208590"/>
<dbReference type="SUPFAM" id="SSF56112">
    <property type="entry name" value="Protein kinase-like (PK-like)"/>
    <property type="match status" value="1"/>
</dbReference>
<keyword evidence="4" id="KW-0547">Nucleotide-binding</keyword>